<dbReference type="InterPro" id="IPR006913">
    <property type="entry name" value="CENP-V/GFA"/>
</dbReference>
<feature type="domain" description="CENP-V/GFA" evidence="4">
    <location>
        <begin position="3"/>
        <end position="63"/>
    </location>
</feature>
<dbReference type="Proteomes" id="UP000245076">
    <property type="component" value="Unassembled WGS sequence"/>
</dbReference>
<evidence type="ECO:0000313" key="6">
    <source>
        <dbReference type="Proteomes" id="UP000245076"/>
    </source>
</evidence>
<evidence type="ECO:0000256" key="2">
    <source>
        <dbReference type="ARBA" id="ARBA00022723"/>
    </source>
</evidence>
<proteinExistence type="inferred from homology"/>
<accession>A0A2P2D3J3</accession>
<evidence type="ECO:0000256" key="3">
    <source>
        <dbReference type="ARBA" id="ARBA00022833"/>
    </source>
</evidence>
<organism evidence="5 6">
    <name type="scientific">Leptospira johnsonii</name>
    <dbReference type="NCBI Taxonomy" id="1917820"/>
    <lineage>
        <taxon>Bacteria</taxon>
        <taxon>Pseudomonadati</taxon>
        <taxon>Spirochaetota</taxon>
        <taxon>Spirochaetia</taxon>
        <taxon>Leptospirales</taxon>
        <taxon>Leptospiraceae</taxon>
        <taxon>Leptospira</taxon>
    </lineage>
</organism>
<dbReference type="SUPFAM" id="SSF51316">
    <property type="entry name" value="Mss4-like"/>
    <property type="match status" value="1"/>
</dbReference>
<keyword evidence="2" id="KW-0479">Metal-binding</keyword>
<evidence type="ECO:0000256" key="1">
    <source>
        <dbReference type="ARBA" id="ARBA00005495"/>
    </source>
</evidence>
<dbReference type="GO" id="GO:0016846">
    <property type="term" value="F:carbon-sulfur lyase activity"/>
    <property type="evidence" value="ECO:0007669"/>
    <property type="project" value="InterPro"/>
</dbReference>
<dbReference type="GO" id="GO:0046872">
    <property type="term" value="F:metal ion binding"/>
    <property type="evidence" value="ECO:0007669"/>
    <property type="project" value="UniProtKB-KW"/>
</dbReference>
<evidence type="ECO:0000259" key="4">
    <source>
        <dbReference type="Pfam" id="PF04828"/>
    </source>
</evidence>
<comment type="caution">
    <text evidence="5">The sequence shown here is derived from an EMBL/GenBank/DDBJ whole genome shotgun (WGS) entry which is preliminary data.</text>
</comment>
<reference evidence="5 6" key="1">
    <citation type="submission" date="2018-02" db="EMBL/GenBank/DDBJ databases">
        <title>Novel Leptospira species isolated from soil and water in Japan.</title>
        <authorList>
            <person name="Nakao R."/>
            <person name="Masuzawa T."/>
        </authorList>
    </citation>
    <scope>NUCLEOTIDE SEQUENCE [LARGE SCALE GENOMIC DNA]</scope>
    <source>
        <strain evidence="5 6">E8</strain>
    </source>
</reference>
<dbReference type="Pfam" id="PF04828">
    <property type="entry name" value="GFA"/>
    <property type="match status" value="1"/>
</dbReference>
<sequence length="86" mass="9360">MIISGEATHWEVAGDSGNKKIHSFCPVCGTPVYLRFAAMPDLIAVHAGSLDEPSRFAPHTLTYKVRGLAWDSIDPSLQSFEKMPTG</sequence>
<name>A0A2P2D3J3_9LEPT</name>
<gene>
    <name evidence="5" type="ORF">LPTSP1_22140</name>
</gene>
<protein>
    <submittedName>
        <fullName evidence="5">Glutathione-dependent formaldehyde-activating GFA</fullName>
    </submittedName>
</protein>
<evidence type="ECO:0000313" key="5">
    <source>
        <dbReference type="EMBL" id="GBF39217.1"/>
    </source>
</evidence>
<keyword evidence="6" id="KW-1185">Reference proteome</keyword>
<dbReference type="InterPro" id="IPR011057">
    <property type="entry name" value="Mss4-like_sf"/>
</dbReference>
<keyword evidence="3" id="KW-0862">Zinc</keyword>
<dbReference type="EMBL" id="BFAY01000011">
    <property type="protein sequence ID" value="GBF39217.1"/>
    <property type="molecule type" value="Genomic_DNA"/>
</dbReference>
<dbReference type="AlphaFoldDB" id="A0A2P2D3J3"/>
<comment type="similarity">
    <text evidence="1">Belongs to the Gfa family.</text>
</comment>
<dbReference type="Gene3D" id="3.90.1590.10">
    <property type="entry name" value="glutathione-dependent formaldehyde- activating enzyme (gfa)"/>
    <property type="match status" value="1"/>
</dbReference>